<reference evidence="3 4" key="1">
    <citation type="submission" date="2023-11" db="EMBL/GenBank/DDBJ databases">
        <title>Halocaridina rubra genome assembly.</title>
        <authorList>
            <person name="Smith C."/>
        </authorList>
    </citation>
    <scope>NUCLEOTIDE SEQUENCE [LARGE SCALE GENOMIC DNA]</scope>
    <source>
        <strain evidence="3">EP-1</strain>
        <tissue evidence="3">Whole</tissue>
    </source>
</reference>
<feature type="coiled-coil region" evidence="1">
    <location>
        <begin position="64"/>
        <end position="98"/>
    </location>
</feature>
<accession>A0AAN8WW68</accession>
<dbReference type="EMBL" id="JAXCGZ010012907">
    <property type="protein sequence ID" value="KAK7073440.1"/>
    <property type="molecule type" value="Genomic_DNA"/>
</dbReference>
<sequence length="222" mass="25588">MRVWENEKGLLNIPYTRLSDKNEVTKSEKVDVKCEVLVDIEPAKSNLLSGRRRSRSSSLSFKRKTEKRKRCETYKNKLKEEEEELEIIFKLYEEAIKDNKRLNETEDLEKLELSLNQISETRTDGKLKETVSSETCAFQNEMEISKGVGKGQNSPGVSVDKERSVSENLEPKSDGISSLEGKPKRQIKIVMGILRDLRQGLLRTERPLRETAIFYTKGTPYQ</sequence>
<keyword evidence="1" id="KW-0175">Coiled coil</keyword>
<dbReference type="Proteomes" id="UP001381693">
    <property type="component" value="Unassembled WGS sequence"/>
</dbReference>
<keyword evidence="4" id="KW-1185">Reference proteome</keyword>
<organism evidence="3 4">
    <name type="scientific">Halocaridina rubra</name>
    <name type="common">Hawaiian red shrimp</name>
    <dbReference type="NCBI Taxonomy" id="373956"/>
    <lineage>
        <taxon>Eukaryota</taxon>
        <taxon>Metazoa</taxon>
        <taxon>Ecdysozoa</taxon>
        <taxon>Arthropoda</taxon>
        <taxon>Crustacea</taxon>
        <taxon>Multicrustacea</taxon>
        <taxon>Malacostraca</taxon>
        <taxon>Eumalacostraca</taxon>
        <taxon>Eucarida</taxon>
        <taxon>Decapoda</taxon>
        <taxon>Pleocyemata</taxon>
        <taxon>Caridea</taxon>
        <taxon>Atyoidea</taxon>
        <taxon>Atyidae</taxon>
        <taxon>Halocaridina</taxon>
    </lineage>
</organism>
<comment type="caution">
    <text evidence="3">The sequence shown here is derived from an EMBL/GenBank/DDBJ whole genome shotgun (WGS) entry which is preliminary data.</text>
</comment>
<feature type="non-terminal residue" evidence="3">
    <location>
        <position position="222"/>
    </location>
</feature>
<proteinExistence type="predicted"/>
<gene>
    <name evidence="3" type="ORF">SK128_003795</name>
</gene>
<evidence type="ECO:0000313" key="4">
    <source>
        <dbReference type="Proteomes" id="UP001381693"/>
    </source>
</evidence>
<feature type="compositionally biased region" description="Basic and acidic residues" evidence="2">
    <location>
        <begin position="159"/>
        <end position="173"/>
    </location>
</feature>
<evidence type="ECO:0000256" key="2">
    <source>
        <dbReference type="SAM" id="MobiDB-lite"/>
    </source>
</evidence>
<name>A0AAN8WW68_HALRR</name>
<evidence type="ECO:0000256" key="1">
    <source>
        <dbReference type="SAM" id="Coils"/>
    </source>
</evidence>
<dbReference type="AlphaFoldDB" id="A0AAN8WW68"/>
<evidence type="ECO:0000313" key="3">
    <source>
        <dbReference type="EMBL" id="KAK7073440.1"/>
    </source>
</evidence>
<feature type="region of interest" description="Disordered" evidence="2">
    <location>
        <begin position="144"/>
        <end position="181"/>
    </location>
</feature>
<protein>
    <submittedName>
        <fullName evidence="3">Uncharacterized protein</fullName>
    </submittedName>
</protein>